<feature type="signal peptide" evidence="2">
    <location>
        <begin position="1"/>
        <end position="19"/>
    </location>
</feature>
<accession>A0A9W8UB98</accession>
<dbReference type="EMBL" id="JAPDHF010000007">
    <property type="protein sequence ID" value="KAJ4015539.1"/>
    <property type="molecule type" value="Genomic_DNA"/>
</dbReference>
<keyword evidence="2" id="KW-0732">Signal</keyword>
<dbReference type="OrthoDB" id="27214at2759"/>
<dbReference type="Pfam" id="PF23658">
    <property type="entry name" value="PDZ_CPAF_rel"/>
    <property type="match status" value="1"/>
</dbReference>
<dbReference type="SUPFAM" id="SSF52096">
    <property type="entry name" value="ClpP/crotonase"/>
    <property type="match status" value="1"/>
</dbReference>
<dbReference type="PANTHER" id="PTHR37049">
    <property type="entry name" value="PEPTIDASE S41 FAMILY PROTEIN"/>
    <property type="match status" value="1"/>
</dbReference>
<sequence>MRFISTLLFAQLGSTLLDARRESSKSSCAKIQDVIKESQEAHATSPPIFPVTLAVDCLRSMPYDADLGQSFITELTKYIQFQSTLEALADPPDTYMYEPVDILTGLKNISDTDFDNHYNFDLAISRLIHSAHDNHLSVQLCSQQIFNFVLPVVGFVSVSDDGYESPAVYLTEELNSGQNTSSVSKINGEDAEDFLDRFAAQLENQDPDANWNRLFNSLAVAASGDPLSGSGRLTFHGDLWWGAESLDIEFRNGSRQEIPFGAQIKIAAYKSGFASSGDELFEMFCLPEVGSTTGGGNGSSAPDPTEPSKQGPNGYPEPTFRDSYNQILGFELDNDTMVMYIPTFADVRGVANSSMLFADTAGDIVNSATKTGRSKIIIDISANGGGNIVRGFDLFKLFFPDGFPYSETRFRRSEASESLAQIGEFINRSESYMLADPLFYRNQVSPDQKNDFESLGDFLGNENQLGVNVSSPFANFNYTYVSTERQPIRGYGEVIDLLNKTQPFKAEDILIVGDGNCVSTCTTFVNLMTNVGGVRSLAFGGRPRKEPMQIMGGVRGAQAASFEALIDNMIETANATLQDLDENELPSDFMEIAQKTWPVGVANLPLQLSQGNVNLRNAYQEGNSDIPLQFEYQAADCRLYFTVENVLEPATAWVAAKEAIWGSAGCVQGSTGGKGSLKDRESSQDKKEGGAKETGDADSAGSIARSQSGSLLALMVLALAVVY</sequence>
<organism evidence="4 5">
    <name type="scientific">Fusarium irregulare</name>
    <dbReference type="NCBI Taxonomy" id="2494466"/>
    <lineage>
        <taxon>Eukaryota</taxon>
        <taxon>Fungi</taxon>
        <taxon>Dikarya</taxon>
        <taxon>Ascomycota</taxon>
        <taxon>Pezizomycotina</taxon>
        <taxon>Sordariomycetes</taxon>
        <taxon>Hypocreomycetidae</taxon>
        <taxon>Hypocreales</taxon>
        <taxon>Nectriaceae</taxon>
        <taxon>Fusarium</taxon>
        <taxon>Fusarium incarnatum-equiseti species complex</taxon>
    </lineage>
</organism>
<evidence type="ECO:0000313" key="5">
    <source>
        <dbReference type="Proteomes" id="UP001152130"/>
    </source>
</evidence>
<dbReference type="Proteomes" id="UP001152130">
    <property type="component" value="Unassembled WGS sequence"/>
</dbReference>
<dbReference type="InterPro" id="IPR056186">
    <property type="entry name" value="PDZ_CPAF-rel"/>
</dbReference>
<dbReference type="InterPro" id="IPR029045">
    <property type="entry name" value="ClpP/crotonase-like_dom_sf"/>
</dbReference>
<reference evidence="4" key="1">
    <citation type="submission" date="2022-10" db="EMBL/GenBank/DDBJ databases">
        <title>Fusarium specimens isolated from Avocado Roots.</title>
        <authorList>
            <person name="Stajich J."/>
            <person name="Roper C."/>
            <person name="Heimlech-Rivalta G."/>
        </authorList>
    </citation>
    <scope>NUCLEOTIDE SEQUENCE</scope>
    <source>
        <strain evidence="4">CF00143</strain>
    </source>
</reference>
<name>A0A9W8UB98_9HYPO</name>
<proteinExistence type="predicted"/>
<feature type="compositionally biased region" description="Basic and acidic residues" evidence="1">
    <location>
        <begin position="676"/>
        <end position="695"/>
    </location>
</feature>
<keyword evidence="5" id="KW-1185">Reference proteome</keyword>
<dbReference type="Gene3D" id="3.90.226.10">
    <property type="entry name" value="2-enoyl-CoA Hydratase, Chain A, domain 1"/>
    <property type="match status" value="1"/>
</dbReference>
<feature type="region of interest" description="Disordered" evidence="1">
    <location>
        <begin position="669"/>
        <end position="702"/>
    </location>
</feature>
<feature type="chain" id="PRO_5040987964" description="CPAF-like PDZ domain-containing protein" evidence="2">
    <location>
        <begin position="20"/>
        <end position="723"/>
    </location>
</feature>
<comment type="caution">
    <text evidence="4">The sequence shown here is derived from an EMBL/GenBank/DDBJ whole genome shotgun (WGS) entry which is preliminary data.</text>
</comment>
<dbReference type="PANTHER" id="PTHR37049:SF4">
    <property type="entry name" value="RHODANESE DOMAIN-CONTAINING PROTEIN"/>
    <property type="match status" value="1"/>
</dbReference>
<evidence type="ECO:0000259" key="3">
    <source>
        <dbReference type="Pfam" id="PF23658"/>
    </source>
</evidence>
<feature type="region of interest" description="Disordered" evidence="1">
    <location>
        <begin position="292"/>
        <end position="318"/>
    </location>
</feature>
<feature type="domain" description="CPAF-like PDZ" evidence="3">
    <location>
        <begin position="152"/>
        <end position="265"/>
    </location>
</feature>
<dbReference type="InterPro" id="IPR052766">
    <property type="entry name" value="S41A_metabolite_peptidase"/>
</dbReference>
<gene>
    <name evidence="4" type="ORF">NW766_005885</name>
</gene>
<evidence type="ECO:0000256" key="1">
    <source>
        <dbReference type="SAM" id="MobiDB-lite"/>
    </source>
</evidence>
<evidence type="ECO:0000313" key="4">
    <source>
        <dbReference type="EMBL" id="KAJ4015539.1"/>
    </source>
</evidence>
<evidence type="ECO:0000256" key="2">
    <source>
        <dbReference type="SAM" id="SignalP"/>
    </source>
</evidence>
<protein>
    <recommendedName>
        <fullName evidence="3">CPAF-like PDZ domain-containing protein</fullName>
    </recommendedName>
</protein>
<dbReference type="AlphaFoldDB" id="A0A9W8UB98"/>